<evidence type="ECO:0000313" key="3">
    <source>
        <dbReference type="EMBL" id="VFT89042.1"/>
    </source>
</evidence>
<protein>
    <submittedName>
        <fullName evidence="3">Aste57867_12188 protein</fullName>
    </submittedName>
</protein>
<evidence type="ECO:0000256" key="1">
    <source>
        <dbReference type="SAM" id="MobiDB-lite"/>
    </source>
</evidence>
<dbReference type="EMBL" id="CAADRA010005365">
    <property type="protein sequence ID" value="VFT89042.1"/>
    <property type="molecule type" value="Genomic_DNA"/>
</dbReference>
<proteinExistence type="predicted"/>
<sequence length="331" mass="37521">MWLIDDSLEMPSTPDSSTKNGSSSRQGLSHIERKREQSRASTRRWRANEKLTLDGLRRQILGLETELKSKLAIAAPDKDRRMESLIAKKRFYMAQNIQLLEAIKLREMNLGRVSNLMERNIQASLFDDAFLLYMTRQTQDKLTSLNLRQGPEHVFNGIHCIALTSGQTMCYDLWKEYVGMDHCVMGDLAWVTYQDKSKFLSLDSRVVDHQLIRTVNANMLVITIKVWDSDTKQIVQRYLVLHRDRNHIQNLVTATVLNASLAPAPHAFFSESIKTSETSFVGSARGMISLKTGSPEEANAVVQAMLFAQCRFETYAKSGFLALPSTATAEQ</sequence>
<dbReference type="OrthoDB" id="77611at2759"/>
<dbReference type="Proteomes" id="UP000332933">
    <property type="component" value="Unassembled WGS sequence"/>
</dbReference>
<dbReference type="AlphaFoldDB" id="A0A485KWA4"/>
<name>A0A485KWA4_9STRA</name>
<accession>A0A485KWA4</accession>
<evidence type="ECO:0000313" key="2">
    <source>
        <dbReference type="EMBL" id="KAF0697081.1"/>
    </source>
</evidence>
<gene>
    <name evidence="3" type="primary">Aste57867_12188</name>
    <name evidence="2" type="ORF">As57867_012143</name>
    <name evidence="3" type="ORF">ASTE57867_12188</name>
</gene>
<reference evidence="3 4" key="1">
    <citation type="submission" date="2019-03" db="EMBL/GenBank/DDBJ databases">
        <authorList>
            <person name="Gaulin E."/>
            <person name="Dumas B."/>
        </authorList>
    </citation>
    <scope>NUCLEOTIDE SEQUENCE [LARGE SCALE GENOMIC DNA]</scope>
    <source>
        <strain evidence="3">CBS 568.67</strain>
    </source>
</reference>
<organism evidence="3 4">
    <name type="scientific">Aphanomyces stellatus</name>
    <dbReference type="NCBI Taxonomy" id="120398"/>
    <lineage>
        <taxon>Eukaryota</taxon>
        <taxon>Sar</taxon>
        <taxon>Stramenopiles</taxon>
        <taxon>Oomycota</taxon>
        <taxon>Saprolegniomycetes</taxon>
        <taxon>Saprolegniales</taxon>
        <taxon>Verrucalvaceae</taxon>
        <taxon>Aphanomyces</taxon>
    </lineage>
</organism>
<reference evidence="2" key="2">
    <citation type="submission" date="2019-06" db="EMBL/GenBank/DDBJ databases">
        <title>Genomics analysis of Aphanomyces spp. identifies a new class of oomycete effector associated with host adaptation.</title>
        <authorList>
            <person name="Gaulin E."/>
        </authorList>
    </citation>
    <scope>NUCLEOTIDE SEQUENCE</scope>
    <source>
        <strain evidence="2">CBS 578.67</strain>
    </source>
</reference>
<feature type="region of interest" description="Disordered" evidence="1">
    <location>
        <begin position="1"/>
        <end position="44"/>
    </location>
</feature>
<dbReference type="EMBL" id="VJMH01005344">
    <property type="protein sequence ID" value="KAF0697081.1"/>
    <property type="molecule type" value="Genomic_DNA"/>
</dbReference>
<feature type="compositionally biased region" description="Polar residues" evidence="1">
    <location>
        <begin position="13"/>
        <end position="27"/>
    </location>
</feature>
<evidence type="ECO:0000313" key="4">
    <source>
        <dbReference type="Proteomes" id="UP000332933"/>
    </source>
</evidence>
<keyword evidence="4" id="KW-1185">Reference proteome</keyword>